<reference evidence="1 2" key="1">
    <citation type="journal article" date="2020" name="Nature">
        <title>Six reference-quality genomes reveal evolution of bat adaptations.</title>
        <authorList>
            <person name="Jebb D."/>
            <person name="Huang Z."/>
            <person name="Pippel M."/>
            <person name="Hughes G.M."/>
            <person name="Lavrichenko K."/>
            <person name="Devanna P."/>
            <person name="Winkler S."/>
            <person name="Jermiin L.S."/>
            <person name="Skirmuntt E.C."/>
            <person name="Katzourakis A."/>
            <person name="Burkitt-Gray L."/>
            <person name="Ray D.A."/>
            <person name="Sullivan K.A.M."/>
            <person name="Roscito J.G."/>
            <person name="Kirilenko B.M."/>
            <person name="Davalos L.M."/>
            <person name="Corthals A.P."/>
            <person name="Power M.L."/>
            <person name="Jones G."/>
            <person name="Ransome R.D."/>
            <person name="Dechmann D.K.N."/>
            <person name="Locatelli A.G."/>
            <person name="Puechmaille S.J."/>
            <person name="Fedrigo O."/>
            <person name="Jarvis E.D."/>
            <person name="Hiller M."/>
            <person name="Vernes S.C."/>
            <person name="Myers E.W."/>
            <person name="Teeling E.C."/>
        </authorList>
    </citation>
    <scope>NUCLEOTIDE SEQUENCE [LARGE SCALE GENOMIC DNA]</scope>
    <source>
        <strain evidence="1">MRouAeg1</strain>
        <tissue evidence="1">Muscle</tissue>
    </source>
</reference>
<organism evidence="1 2">
    <name type="scientific">Rousettus aegyptiacus</name>
    <name type="common">Egyptian fruit bat</name>
    <name type="synonym">Pteropus aegyptiacus</name>
    <dbReference type="NCBI Taxonomy" id="9407"/>
    <lineage>
        <taxon>Eukaryota</taxon>
        <taxon>Metazoa</taxon>
        <taxon>Chordata</taxon>
        <taxon>Craniata</taxon>
        <taxon>Vertebrata</taxon>
        <taxon>Euteleostomi</taxon>
        <taxon>Mammalia</taxon>
        <taxon>Eutheria</taxon>
        <taxon>Laurasiatheria</taxon>
        <taxon>Chiroptera</taxon>
        <taxon>Yinpterochiroptera</taxon>
        <taxon>Pteropodoidea</taxon>
        <taxon>Pteropodidae</taxon>
        <taxon>Rousettinae</taxon>
        <taxon>Rousettus</taxon>
    </lineage>
</organism>
<sequence>MCLFLSLFLKPNERKVFEVVSVHKDIIIYLVLVYSFSQYILNKRLLCTRYCCISYNDATIMRKTSMVPTFIELTFKRQEAQIWRTKESGKWHFQCSLEKNKRRFTRQNIDERIVTKNSRFHME</sequence>
<evidence type="ECO:0000313" key="2">
    <source>
        <dbReference type="Proteomes" id="UP000593571"/>
    </source>
</evidence>
<name>A0A7J8F0R4_ROUAE</name>
<dbReference type="EMBL" id="JACASE010000008">
    <property type="protein sequence ID" value="KAF6441216.1"/>
    <property type="molecule type" value="Genomic_DNA"/>
</dbReference>
<dbReference type="Proteomes" id="UP000593571">
    <property type="component" value="Unassembled WGS sequence"/>
</dbReference>
<proteinExistence type="predicted"/>
<protein>
    <submittedName>
        <fullName evidence="1">Uncharacterized protein</fullName>
    </submittedName>
</protein>
<gene>
    <name evidence="1" type="ORF">HJG63_012362</name>
</gene>
<evidence type="ECO:0000313" key="1">
    <source>
        <dbReference type="EMBL" id="KAF6441216.1"/>
    </source>
</evidence>
<keyword evidence="2" id="KW-1185">Reference proteome</keyword>
<comment type="caution">
    <text evidence="1">The sequence shown here is derived from an EMBL/GenBank/DDBJ whole genome shotgun (WGS) entry which is preliminary data.</text>
</comment>
<accession>A0A7J8F0R4</accession>
<dbReference type="AlphaFoldDB" id="A0A7J8F0R4"/>